<dbReference type="AlphaFoldDB" id="A0A2H1H3L9"/>
<evidence type="ECO:0000256" key="1">
    <source>
        <dbReference type="ARBA" id="ARBA00007447"/>
    </source>
</evidence>
<feature type="domain" description="Peptidase A1" evidence="3">
    <location>
        <begin position="65"/>
        <end position="378"/>
    </location>
</feature>
<evidence type="ECO:0000259" key="3">
    <source>
        <dbReference type="PROSITE" id="PS51767"/>
    </source>
</evidence>
<dbReference type="PROSITE" id="PS51767">
    <property type="entry name" value="PEPTIDASE_A1"/>
    <property type="match status" value="1"/>
</dbReference>
<sequence length="381" mass="40975">MSVSTRQSLLLAIVSLAIGAHSLSVPVYQPQGKVSKEDVAARAFSRNLRGRSTATGVASDTTGFWLGSFDVGDSHGLTLNIDTGSPFLLVNPRILKPSPVSQDMDTTNGFTYDTTTPNGCGSANVSYQVFEDHVSFLRLTAENQNIFTAVLEESSPGVKTHVSGQGVVGLSMMPRELLSDSTSTFFNRLCQQGDLDECRFGLAFGFDGTGTIVLGSNDESLYTGELAIEQSNLDWTASGNLVVNGTDVIAESDELAVFYDSGTNNIILPTKVARLLFSTLDIQAVEQNTPDCHRAVFGYYPCDKPPQVGFAIGDKFFDIDPCRFQLEDNENNNCTAAITGLDFPGSPGLWIVGQTWFQGKYGDFNAKDGSGVFELGVAMLK</sequence>
<name>A0A2H1H3L9_ZYMTR</name>
<keyword evidence="2" id="KW-0732">Signal</keyword>
<dbReference type="InterPro" id="IPR033121">
    <property type="entry name" value="PEPTIDASE_A1"/>
</dbReference>
<organism evidence="4 5">
    <name type="scientific">Zymoseptoria tritici ST99CH_1E4</name>
    <dbReference type="NCBI Taxonomy" id="1276532"/>
    <lineage>
        <taxon>Eukaryota</taxon>
        <taxon>Fungi</taxon>
        <taxon>Dikarya</taxon>
        <taxon>Ascomycota</taxon>
        <taxon>Pezizomycotina</taxon>
        <taxon>Dothideomycetes</taxon>
        <taxon>Dothideomycetidae</taxon>
        <taxon>Mycosphaerellales</taxon>
        <taxon>Mycosphaerellaceae</taxon>
        <taxon>Zymoseptoria</taxon>
    </lineage>
</organism>
<feature type="signal peptide" evidence="2">
    <location>
        <begin position="1"/>
        <end position="22"/>
    </location>
</feature>
<dbReference type="InterPro" id="IPR021109">
    <property type="entry name" value="Peptidase_aspartic_dom_sf"/>
</dbReference>
<evidence type="ECO:0000313" key="4">
    <source>
        <dbReference type="EMBL" id="SMR60427.1"/>
    </source>
</evidence>
<dbReference type="Proteomes" id="UP000245764">
    <property type="component" value="Chromosome 11"/>
</dbReference>
<dbReference type="SUPFAM" id="SSF50630">
    <property type="entry name" value="Acid proteases"/>
    <property type="match status" value="1"/>
</dbReference>
<evidence type="ECO:0000313" key="5">
    <source>
        <dbReference type="Proteomes" id="UP000245764"/>
    </source>
</evidence>
<dbReference type="EMBL" id="LT854263">
    <property type="protein sequence ID" value="SMR60427.1"/>
    <property type="molecule type" value="Genomic_DNA"/>
</dbReference>
<dbReference type="InterPro" id="IPR001461">
    <property type="entry name" value="Aspartic_peptidase_A1"/>
</dbReference>
<protein>
    <recommendedName>
        <fullName evidence="3">Peptidase A1 domain-containing protein</fullName>
    </recommendedName>
</protein>
<dbReference type="GO" id="GO:0006508">
    <property type="term" value="P:proteolysis"/>
    <property type="evidence" value="ECO:0007669"/>
    <property type="project" value="InterPro"/>
</dbReference>
<gene>
    <name evidence="4" type="ORF">ZT1E4_G10392</name>
</gene>
<dbReference type="InterPro" id="IPR034164">
    <property type="entry name" value="Pepsin-like_dom"/>
</dbReference>
<accession>A0A2H1H3L9</accession>
<dbReference type="GO" id="GO:0004190">
    <property type="term" value="F:aspartic-type endopeptidase activity"/>
    <property type="evidence" value="ECO:0007669"/>
    <property type="project" value="InterPro"/>
</dbReference>
<evidence type="ECO:0000256" key="2">
    <source>
        <dbReference type="SAM" id="SignalP"/>
    </source>
</evidence>
<feature type="chain" id="PRO_5013567756" description="Peptidase A1 domain-containing protein" evidence="2">
    <location>
        <begin position="23"/>
        <end position="381"/>
    </location>
</feature>
<dbReference type="PANTHER" id="PTHR47966">
    <property type="entry name" value="BETA-SITE APP-CLEAVING ENZYME, ISOFORM A-RELATED"/>
    <property type="match status" value="1"/>
</dbReference>
<dbReference type="CDD" id="cd05471">
    <property type="entry name" value="pepsin_like"/>
    <property type="match status" value="1"/>
</dbReference>
<comment type="similarity">
    <text evidence="1">Belongs to the peptidase A1 family.</text>
</comment>
<dbReference type="Gene3D" id="2.40.70.10">
    <property type="entry name" value="Acid Proteases"/>
    <property type="match status" value="2"/>
</dbReference>
<reference evidence="5" key="1">
    <citation type="submission" date="2017-05" db="EMBL/GenBank/DDBJ databases">
        <authorList>
            <person name="Song R."/>
            <person name="Chenine A.L."/>
            <person name="Ruprecht R.M."/>
        </authorList>
    </citation>
    <scope>NUCLEOTIDE SEQUENCE [LARGE SCALE GENOMIC DNA]</scope>
</reference>
<proteinExistence type="inferred from homology"/>
<dbReference type="PANTHER" id="PTHR47966:SF57">
    <property type="entry name" value="PEPTIDASE A1 DOMAIN-CONTAINING PROTEIN"/>
    <property type="match status" value="1"/>
</dbReference>
<dbReference type="Pfam" id="PF00026">
    <property type="entry name" value="Asp"/>
    <property type="match status" value="1"/>
</dbReference>